<evidence type="ECO:0000256" key="14">
    <source>
        <dbReference type="ARBA" id="ARBA00023137"/>
    </source>
</evidence>
<evidence type="ECO:0000256" key="7">
    <source>
        <dbReference type="ARBA" id="ARBA00022679"/>
    </source>
</evidence>
<keyword evidence="14" id="KW-0829">Tyrosine-protein kinase</keyword>
<feature type="domain" description="Tyrosine-protein kinase G-rich" evidence="19">
    <location>
        <begin position="415"/>
        <end position="484"/>
    </location>
</feature>
<keyword evidence="6" id="KW-0997">Cell inner membrane</keyword>
<feature type="transmembrane region" description="Helical" evidence="16">
    <location>
        <begin position="463"/>
        <end position="485"/>
    </location>
</feature>
<feature type="domain" description="AAA" evidence="18">
    <location>
        <begin position="557"/>
        <end position="696"/>
    </location>
</feature>
<dbReference type="GO" id="GO:0004715">
    <property type="term" value="F:non-membrane spanning protein tyrosine kinase activity"/>
    <property type="evidence" value="ECO:0007669"/>
    <property type="project" value="UniProtKB-EC"/>
</dbReference>
<dbReference type="GO" id="GO:0042802">
    <property type="term" value="F:identical protein binding"/>
    <property type="evidence" value="ECO:0007669"/>
    <property type="project" value="UniProtKB-ARBA"/>
</dbReference>
<evidence type="ECO:0000256" key="2">
    <source>
        <dbReference type="ARBA" id="ARBA00007316"/>
    </source>
</evidence>
<dbReference type="InterPro" id="IPR027417">
    <property type="entry name" value="P-loop_NTPase"/>
</dbReference>
<evidence type="ECO:0000256" key="1">
    <source>
        <dbReference type="ARBA" id="ARBA00004429"/>
    </source>
</evidence>
<evidence type="ECO:0000259" key="19">
    <source>
        <dbReference type="Pfam" id="PF13807"/>
    </source>
</evidence>
<dbReference type="InterPro" id="IPR005702">
    <property type="entry name" value="Wzc-like_C"/>
</dbReference>
<dbReference type="GO" id="GO:0005886">
    <property type="term" value="C:plasma membrane"/>
    <property type="evidence" value="ECO:0007669"/>
    <property type="project" value="UniProtKB-SubCell"/>
</dbReference>
<dbReference type="RefSeq" id="WP_129208527.1">
    <property type="nucleotide sequence ID" value="NZ_BMGU01000004.1"/>
</dbReference>
<dbReference type="Pfam" id="PF13614">
    <property type="entry name" value="AAA_31"/>
    <property type="match status" value="1"/>
</dbReference>
<reference evidence="20 21" key="1">
    <citation type="journal article" date="2016" name="Int. J. Syst. Evol. Microbiol.">
        <title>Acidipila dinghuensis sp. nov., an acidobacterium isolated from forest soil.</title>
        <authorList>
            <person name="Jiang Y.W."/>
            <person name="Wang J."/>
            <person name="Chen M.H."/>
            <person name="Lv Y.Y."/>
            <person name="Qiu L.H."/>
        </authorList>
    </citation>
    <scope>NUCLEOTIDE SEQUENCE [LARGE SCALE GENOMIC DNA]</scope>
    <source>
        <strain evidence="20 21">DHOF10</strain>
    </source>
</reference>
<gene>
    <name evidence="20" type="ORF">ESZ00_12135</name>
</gene>
<dbReference type="Gene3D" id="3.40.50.300">
    <property type="entry name" value="P-loop containing nucleotide triphosphate hydrolases"/>
    <property type="match status" value="1"/>
</dbReference>
<dbReference type="NCBIfam" id="TIGR01007">
    <property type="entry name" value="eps_fam"/>
    <property type="match status" value="1"/>
</dbReference>
<comment type="subcellular location">
    <subcellularLocation>
        <location evidence="1">Cell inner membrane</location>
        <topology evidence="1">Multi-pass membrane protein</topology>
    </subcellularLocation>
</comment>
<dbReference type="Pfam" id="PF13807">
    <property type="entry name" value="GNVR"/>
    <property type="match status" value="1"/>
</dbReference>
<proteinExistence type="inferred from homology"/>
<dbReference type="AlphaFoldDB" id="A0A4Q1SDL1"/>
<dbReference type="Pfam" id="PF02706">
    <property type="entry name" value="Wzz"/>
    <property type="match status" value="1"/>
</dbReference>
<dbReference type="GO" id="GO:0005524">
    <property type="term" value="F:ATP binding"/>
    <property type="evidence" value="ECO:0007669"/>
    <property type="project" value="UniProtKB-KW"/>
</dbReference>
<keyword evidence="11" id="KW-0067">ATP-binding</keyword>
<dbReference type="FunFam" id="3.40.50.300:FF:000527">
    <property type="entry name" value="Tyrosine-protein kinase etk"/>
    <property type="match status" value="1"/>
</dbReference>
<comment type="catalytic activity">
    <reaction evidence="15">
        <text>L-tyrosyl-[protein] + ATP = O-phospho-L-tyrosyl-[protein] + ADP + H(+)</text>
        <dbReference type="Rhea" id="RHEA:10596"/>
        <dbReference type="Rhea" id="RHEA-COMP:10136"/>
        <dbReference type="Rhea" id="RHEA-COMP:20101"/>
        <dbReference type="ChEBI" id="CHEBI:15378"/>
        <dbReference type="ChEBI" id="CHEBI:30616"/>
        <dbReference type="ChEBI" id="CHEBI:46858"/>
        <dbReference type="ChEBI" id="CHEBI:61978"/>
        <dbReference type="ChEBI" id="CHEBI:456216"/>
        <dbReference type="EC" id="2.7.10.2"/>
    </reaction>
</comment>
<dbReference type="PANTHER" id="PTHR32309:SF13">
    <property type="entry name" value="FERRIC ENTEROBACTIN TRANSPORT PROTEIN FEPE"/>
    <property type="match status" value="1"/>
</dbReference>
<dbReference type="Proteomes" id="UP000290253">
    <property type="component" value="Unassembled WGS sequence"/>
</dbReference>
<keyword evidence="21" id="KW-1185">Reference proteome</keyword>
<evidence type="ECO:0000256" key="13">
    <source>
        <dbReference type="ARBA" id="ARBA00023136"/>
    </source>
</evidence>
<dbReference type="SUPFAM" id="SSF52540">
    <property type="entry name" value="P-loop containing nucleoside triphosphate hydrolases"/>
    <property type="match status" value="1"/>
</dbReference>
<name>A0A4Q1SDL1_9BACT</name>
<evidence type="ECO:0000313" key="21">
    <source>
        <dbReference type="Proteomes" id="UP000290253"/>
    </source>
</evidence>
<evidence type="ECO:0000313" key="20">
    <source>
        <dbReference type="EMBL" id="RXS95329.1"/>
    </source>
</evidence>
<evidence type="ECO:0000256" key="15">
    <source>
        <dbReference type="ARBA" id="ARBA00051245"/>
    </source>
</evidence>
<evidence type="ECO:0000256" key="3">
    <source>
        <dbReference type="ARBA" id="ARBA00008883"/>
    </source>
</evidence>
<feature type="transmembrane region" description="Helical" evidence="16">
    <location>
        <begin position="33"/>
        <end position="52"/>
    </location>
</feature>
<comment type="similarity">
    <text evidence="2">Belongs to the CpsD/CapB family.</text>
</comment>
<evidence type="ECO:0000259" key="17">
    <source>
        <dbReference type="Pfam" id="PF02706"/>
    </source>
</evidence>
<sequence>MNNYLLEAPPTHVEPGLTLGDLSKIIRRRRRTVYSIFGAILLLAILYCIFATRRYMATGIVQLQKDTDSGLSMSDLQNNAAAGGGDDALAANINLETQSQILQSDTLALRVIEDLNLEKNRDFQPHFNPIGWVMGLFAPKGIADPPGASLENSPARRTRLLKIFAANLKAESVSGTRLIEIDFTNSDPKVAAAVVNHLIQALTDYAFQTRVNSTSEAATWLTGQLGDLRKQSEEEQEKLAALEKQTGIYSFGTDNQGREQVYSDVLDRLQQSTAALSVASQNRILKEAVYKAVESGNAELISELGGTSTADTAPAVTNALSLIQNLRLQQANIETEIASGEKHYGSAYPHMVELRASLDKVNQAISDEVSRVQARAKSDYEIAQKTENDSRAQYEANRQAADALKDKAIDYSILREEATQSRGLYEDLLRKLKEAGVLEGLKASDITVVDPGRVPAKPKKPNVPLYLLIAAFGGLVLGLAGALIAEAMDRRIQTVEQLDRLGVPLVAILPRYSKEKRALDGIQHVRTLNAPRSAYSEAMRGLRASLTPTRTTMEPPRVVVVTSASPGEGKSLTAKNLAVSTAQQGKRVLLIDADLRKPSDKKGLEFSGKDGLSLLLTEEEQVPHILTVDGVPNLSLLPSGPVPVNPSELLSSANMGKLISDLRTRFDLILIDTPPLLPVVDALILAELADSTLLVARQASTTQDSLKRAFHLLASRTPRSSIGVVLNGVTMNSDAYHSYFGEKTSHYYMENVHETL</sequence>
<accession>A0A4Q1SDL1</accession>
<evidence type="ECO:0000256" key="4">
    <source>
        <dbReference type="ARBA" id="ARBA00011903"/>
    </source>
</evidence>
<dbReference type="OrthoDB" id="9794577at2"/>
<protein>
    <recommendedName>
        <fullName evidence="4">non-specific protein-tyrosine kinase</fullName>
        <ecNumber evidence="4">2.7.10.2</ecNumber>
    </recommendedName>
</protein>
<dbReference type="InterPro" id="IPR032807">
    <property type="entry name" value="GNVR"/>
</dbReference>
<dbReference type="EC" id="2.7.10.2" evidence="4"/>
<dbReference type="InterPro" id="IPR025669">
    <property type="entry name" value="AAA_dom"/>
</dbReference>
<dbReference type="EMBL" id="SDMK01000002">
    <property type="protein sequence ID" value="RXS95329.1"/>
    <property type="molecule type" value="Genomic_DNA"/>
</dbReference>
<keyword evidence="13 16" id="KW-0472">Membrane</keyword>
<dbReference type="InterPro" id="IPR003856">
    <property type="entry name" value="LPS_length_determ_N"/>
</dbReference>
<keyword evidence="8 16" id="KW-0812">Transmembrane</keyword>
<evidence type="ECO:0000259" key="18">
    <source>
        <dbReference type="Pfam" id="PF13614"/>
    </source>
</evidence>
<organism evidence="20 21">
    <name type="scientific">Silvibacterium dinghuense</name>
    <dbReference type="NCBI Taxonomy" id="1560006"/>
    <lineage>
        <taxon>Bacteria</taxon>
        <taxon>Pseudomonadati</taxon>
        <taxon>Acidobacteriota</taxon>
        <taxon>Terriglobia</taxon>
        <taxon>Terriglobales</taxon>
        <taxon>Acidobacteriaceae</taxon>
        <taxon>Silvibacterium</taxon>
    </lineage>
</organism>
<evidence type="ECO:0000256" key="12">
    <source>
        <dbReference type="ARBA" id="ARBA00022989"/>
    </source>
</evidence>
<evidence type="ECO:0000256" key="11">
    <source>
        <dbReference type="ARBA" id="ARBA00022840"/>
    </source>
</evidence>
<evidence type="ECO:0000256" key="9">
    <source>
        <dbReference type="ARBA" id="ARBA00022741"/>
    </source>
</evidence>
<keyword evidence="5" id="KW-1003">Cell membrane</keyword>
<evidence type="ECO:0000256" key="6">
    <source>
        <dbReference type="ARBA" id="ARBA00022519"/>
    </source>
</evidence>
<comment type="similarity">
    <text evidence="3">Belongs to the etk/wzc family.</text>
</comment>
<feature type="domain" description="Polysaccharide chain length determinant N-terminal" evidence="17">
    <location>
        <begin position="17"/>
        <end position="115"/>
    </location>
</feature>
<dbReference type="PANTHER" id="PTHR32309">
    <property type="entry name" value="TYROSINE-PROTEIN KINASE"/>
    <property type="match status" value="1"/>
</dbReference>
<dbReference type="InterPro" id="IPR050445">
    <property type="entry name" value="Bact_polysacc_biosynth/exp"/>
</dbReference>
<keyword evidence="9" id="KW-0547">Nucleotide-binding</keyword>
<evidence type="ECO:0000256" key="5">
    <source>
        <dbReference type="ARBA" id="ARBA00022475"/>
    </source>
</evidence>
<evidence type="ECO:0000256" key="8">
    <source>
        <dbReference type="ARBA" id="ARBA00022692"/>
    </source>
</evidence>
<dbReference type="CDD" id="cd05387">
    <property type="entry name" value="BY-kinase"/>
    <property type="match status" value="1"/>
</dbReference>
<evidence type="ECO:0000256" key="16">
    <source>
        <dbReference type="SAM" id="Phobius"/>
    </source>
</evidence>
<keyword evidence="10 20" id="KW-0418">Kinase</keyword>
<evidence type="ECO:0000256" key="10">
    <source>
        <dbReference type="ARBA" id="ARBA00022777"/>
    </source>
</evidence>
<keyword evidence="7 20" id="KW-0808">Transferase</keyword>
<comment type="caution">
    <text evidence="20">The sequence shown here is derived from an EMBL/GenBank/DDBJ whole genome shotgun (WGS) entry which is preliminary data.</text>
</comment>
<keyword evidence="12 16" id="KW-1133">Transmembrane helix</keyword>